<accession>A0AA88W888</accession>
<evidence type="ECO:0000256" key="7">
    <source>
        <dbReference type="SAM" id="Phobius"/>
    </source>
</evidence>
<dbReference type="InterPro" id="IPR052221">
    <property type="entry name" value="SLC35F_Transporter"/>
</dbReference>
<feature type="transmembrane region" description="Helical" evidence="7">
    <location>
        <begin position="30"/>
        <end position="47"/>
    </location>
</feature>
<evidence type="ECO:0000256" key="2">
    <source>
        <dbReference type="ARBA" id="ARBA00007863"/>
    </source>
</evidence>
<keyword evidence="4 7" id="KW-0812">Transmembrane</keyword>
<evidence type="ECO:0000256" key="3">
    <source>
        <dbReference type="ARBA" id="ARBA00022448"/>
    </source>
</evidence>
<dbReference type="GO" id="GO:0016020">
    <property type="term" value="C:membrane"/>
    <property type="evidence" value="ECO:0007669"/>
    <property type="project" value="UniProtKB-SubCell"/>
</dbReference>
<evidence type="ECO:0000256" key="6">
    <source>
        <dbReference type="ARBA" id="ARBA00023136"/>
    </source>
</evidence>
<comment type="caution">
    <text evidence="8">The sequence shown here is derived from an EMBL/GenBank/DDBJ whole genome shotgun (WGS) entry which is preliminary data.</text>
</comment>
<sequence length="137" mass="15332">MKAQTQLRWYIVPIFIFMECKLLAGGSRPLLGDTLVIAGTIFFAMSNVGEEFFVKKKDLVEVVSMIGLFGMLYFAYKSYSVPGHSTFGYKALWKAASLKLKGSLSPKDKKEPNHQFLFRFTVCHGGSFCDVVDIALT</sequence>
<organism evidence="8 9">
    <name type="scientific">Escallonia herrerae</name>
    <dbReference type="NCBI Taxonomy" id="1293975"/>
    <lineage>
        <taxon>Eukaryota</taxon>
        <taxon>Viridiplantae</taxon>
        <taxon>Streptophyta</taxon>
        <taxon>Embryophyta</taxon>
        <taxon>Tracheophyta</taxon>
        <taxon>Spermatophyta</taxon>
        <taxon>Magnoliopsida</taxon>
        <taxon>eudicotyledons</taxon>
        <taxon>Gunneridae</taxon>
        <taxon>Pentapetalae</taxon>
        <taxon>asterids</taxon>
        <taxon>campanulids</taxon>
        <taxon>Escalloniales</taxon>
        <taxon>Escalloniaceae</taxon>
        <taxon>Escallonia</taxon>
    </lineage>
</organism>
<dbReference type="Pfam" id="PF06027">
    <property type="entry name" value="SLC35F"/>
    <property type="match status" value="1"/>
</dbReference>
<evidence type="ECO:0000256" key="5">
    <source>
        <dbReference type="ARBA" id="ARBA00022989"/>
    </source>
</evidence>
<dbReference type="GO" id="GO:0022857">
    <property type="term" value="F:transmembrane transporter activity"/>
    <property type="evidence" value="ECO:0007669"/>
    <property type="project" value="InterPro"/>
</dbReference>
<feature type="transmembrane region" description="Helical" evidence="7">
    <location>
        <begin position="59"/>
        <end position="76"/>
    </location>
</feature>
<keyword evidence="6 7" id="KW-0472">Membrane</keyword>
<dbReference type="EMBL" id="JAVXUP010000935">
    <property type="protein sequence ID" value="KAK3018470.1"/>
    <property type="molecule type" value="Genomic_DNA"/>
</dbReference>
<evidence type="ECO:0000256" key="4">
    <source>
        <dbReference type="ARBA" id="ARBA00022692"/>
    </source>
</evidence>
<dbReference type="Proteomes" id="UP001188597">
    <property type="component" value="Unassembled WGS sequence"/>
</dbReference>
<keyword evidence="5 7" id="KW-1133">Transmembrane helix</keyword>
<evidence type="ECO:0000313" key="8">
    <source>
        <dbReference type="EMBL" id="KAK3018470.1"/>
    </source>
</evidence>
<reference evidence="8" key="1">
    <citation type="submission" date="2022-12" db="EMBL/GenBank/DDBJ databases">
        <title>Draft genome assemblies for two species of Escallonia (Escalloniales).</title>
        <authorList>
            <person name="Chanderbali A."/>
            <person name="Dervinis C."/>
            <person name="Anghel I."/>
            <person name="Soltis D."/>
            <person name="Soltis P."/>
            <person name="Zapata F."/>
        </authorList>
    </citation>
    <scope>NUCLEOTIDE SEQUENCE</scope>
    <source>
        <strain evidence="8">UCBG64.0493</strain>
        <tissue evidence="8">Leaf</tissue>
    </source>
</reference>
<comment type="similarity">
    <text evidence="2">Belongs to the SLC35F solute transporter family.</text>
</comment>
<protein>
    <submittedName>
        <fullName evidence="8">Uncharacterized protein</fullName>
    </submittedName>
</protein>
<proteinExistence type="inferred from homology"/>
<evidence type="ECO:0000256" key="1">
    <source>
        <dbReference type="ARBA" id="ARBA00004141"/>
    </source>
</evidence>
<evidence type="ECO:0000313" key="9">
    <source>
        <dbReference type="Proteomes" id="UP001188597"/>
    </source>
</evidence>
<dbReference type="PANTHER" id="PTHR14233">
    <property type="entry name" value="DUF914-RELATED"/>
    <property type="match status" value="1"/>
</dbReference>
<name>A0AA88W888_9ASTE</name>
<keyword evidence="9" id="KW-1185">Reference proteome</keyword>
<dbReference type="AlphaFoldDB" id="A0AA88W888"/>
<keyword evidence="3" id="KW-0813">Transport</keyword>
<dbReference type="InterPro" id="IPR009262">
    <property type="entry name" value="SLC35_F1/F2/F6"/>
</dbReference>
<dbReference type="PANTHER" id="PTHR14233:SF18">
    <property type="entry name" value="OS05G0444300 PROTEIN"/>
    <property type="match status" value="1"/>
</dbReference>
<comment type="subcellular location">
    <subcellularLocation>
        <location evidence="1">Membrane</location>
        <topology evidence="1">Multi-pass membrane protein</topology>
    </subcellularLocation>
</comment>
<gene>
    <name evidence="8" type="ORF">RJ639_004130</name>
</gene>